<dbReference type="PANTHER" id="PTHR48090">
    <property type="entry name" value="UNDECAPRENYL-PHOSPHATE 4-DEOXY-4-FORMAMIDO-L-ARABINOSE TRANSFERASE-RELATED"/>
    <property type="match status" value="1"/>
</dbReference>
<dbReference type="PANTHER" id="PTHR48090:SF8">
    <property type="entry name" value="GLYCOSYLTRANSFERASE CSBB-RELATED"/>
    <property type="match status" value="1"/>
</dbReference>
<dbReference type="Proteomes" id="UP001629536">
    <property type="component" value="Unassembled WGS sequence"/>
</dbReference>
<organism evidence="3 4">
    <name type="scientific">Helcococcus bovis</name>
    <dbReference type="NCBI Taxonomy" id="3153252"/>
    <lineage>
        <taxon>Bacteria</taxon>
        <taxon>Bacillati</taxon>
        <taxon>Bacillota</taxon>
        <taxon>Tissierellia</taxon>
        <taxon>Tissierellales</taxon>
        <taxon>Peptoniphilaceae</taxon>
        <taxon>Helcococcus</taxon>
    </lineage>
</organism>
<dbReference type="Pfam" id="PF00535">
    <property type="entry name" value="Glycos_transf_2"/>
    <property type="match status" value="1"/>
</dbReference>
<keyword evidence="1" id="KW-1133">Transmembrane helix</keyword>
<gene>
    <name evidence="3" type="ORF">ABGF40_03525</name>
</gene>
<keyword evidence="4" id="KW-1185">Reference proteome</keyword>
<evidence type="ECO:0000313" key="3">
    <source>
        <dbReference type="EMBL" id="MFM1524735.1"/>
    </source>
</evidence>
<dbReference type="InterPro" id="IPR029044">
    <property type="entry name" value="Nucleotide-diphossugar_trans"/>
</dbReference>
<dbReference type="SUPFAM" id="SSF53448">
    <property type="entry name" value="Nucleotide-diphospho-sugar transferases"/>
    <property type="match status" value="1"/>
</dbReference>
<keyword evidence="3" id="KW-0328">Glycosyltransferase</keyword>
<accession>A0ABW9F5M5</accession>
<evidence type="ECO:0000259" key="2">
    <source>
        <dbReference type="Pfam" id="PF00535"/>
    </source>
</evidence>
<keyword evidence="3" id="KW-0808">Transferase</keyword>
<protein>
    <submittedName>
        <fullName evidence="3">Glycosyltransferase family 2 protein</fullName>
        <ecNumber evidence="3">2.4.-.-</ecNumber>
    </submittedName>
</protein>
<comment type="caution">
    <text evidence="3">The sequence shown here is derived from an EMBL/GenBank/DDBJ whole genome shotgun (WGS) entry which is preliminary data.</text>
</comment>
<dbReference type="InterPro" id="IPR001173">
    <property type="entry name" value="Glyco_trans_2-like"/>
</dbReference>
<keyword evidence="1" id="KW-0472">Membrane</keyword>
<dbReference type="CDD" id="cd04187">
    <property type="entry name" value="DPM1_like_bac"/>
    <property type="match status" value="1"/>
</dbReference>
<dbReference type="InterPro" id="IPR050256">
    <property type="entry name" value="Glycosyltransferase_2"/>
</dbReference>
<feature type="transmembrane region" description="Helical" evidence="1">
    <location>
        <begin position="231"/>
        <end position="252"/>
    </location>
</feature>
<sequence length="312" mass="36101">MKKITLVMPCFNEEKNIHPFFELCKNRLNPNFKYEFIYINDGSKDKTFDEITSLVTNNPNDEIIAINFSRNFGKESAILAGLKNASGDYISLIDADMQQHPKYVNEMVEILENNEDLDLVSAYQKKRKEGKILTGFKSLFYSLINKISDTKFEKNASDFRTFRRNVAESIIDLDEYHRFSKGIFSWVGFNAHYIPYEVEERKFGKTTWSFKSLTKYAIEGFVGYSTAPLKFATFLGMITSFISLIYMFWIIIQKLFIGINVEGYASIVSLILLLSGIQLICIGILGEYLAKTYIEVKKRPHYIIKNILKNNK</sequence>
<feature type="transmembrane region" description="Helical" evidence="1">
    <location>
        <begin position="264"/>
        <end position="290"/>
    </location>
</feature>
<name>A0ABW9F5M5_9FIRM</name>
<proteinExistence type="predicted"/>
<feature type="domain" description="Glycosyltransferase 2-like" evidence="2">
    <location>
        <begin position="6"/>
        <end position="169"/>
    </location>
</feature>
<dbReference type="RefSeq" id="WP_408126437.1">
    <property type="nucleotide sequence ID" value="NZ_JBFNFH010000006.1"/>
</dbReference>
<dbReference type="GO" id="GO:0016757">
    <property type="term" value="F:glycosyltransferase activity"/>
    <property type="evidence" value="ECO:0007669"/>
    <property type="project" value="UniProtKB-KW"/>
</dbReference>
<reference evidence="3 4" key="1">
    <citation type="journal article" date="2024" name="Front. Microbiol.">
        <title>Pangenomic and biochemical analyses of Helcococcus ovis reveal widespread tetracycline resistance and a novel bacterial species, Helcococcus bovis.</title>
        <authorList>
            <person name="Cunha F."/>
            <person name="Zhai Y."/>
            <person name="Casaro S."/>
            <person name="Jones K.L."/>
            <person name="Hernandez M."/>
            <person name="Bisinotto R.S."/>
            <person name="Kariyawasam S."/>
            <person name="Brown M.B."/>
            <person name="Phillips A."/>
            <person name="Jeong K.C."/>
            <person name="Galvao K.N."/>
        </authorList>
    </citation>
    <scope>NUCLEOTIDE SEQUENCE [LARGE SCALE GENOMIC DNA]</scope>
    <source>
        <strain evidence="3 4">KG197</strain>
    </source>
</reference>
<dbReference type="EC" id="2.4.-.-" evidence="3"/>
<evidence type="ECO:0000313" key="4">
    <source>
        <dbReference type="Proteomes" id="UP001629536"/>
    </source>
</evidence>
<keyword evidence="1" id="KW-0812">Transmembrane</keyword>
<dbReference type="EMBL" id="JBFNFH010000006">
    <property type="protein sequence ID" value="MFM1524735.1"/>
    <property type="molecule type" value="Genomic_DNA"/>
</dbReference>
<evidence type="ECO:0000256" key="1">
    <source>
        <dbReference type="SAM" id="Phobius"/>
    </source>
</evidence>
<dbReference type="Gene3D" id="3.90.550.10">
    <property type="entry name" value="Spore Coat Polysaccharide Biosynthesis Protein SpsA, Chain A"/>
    <property type="match status" value="1"/>
</dbReference>